<dbReference type="PANTHER" id="PTHR35089:SF1">
    <property type="entry name" value="CHAPERONE PROTEIN SKP"/>
    <property type="match status" value="1"/>
</dbReference>
<dbReference type="Gene3D" id="3.30.910.20">
    <property type="entry name" value="Skp domain"/>
    <property type="match status" value="1"/>
</dbReference>
<evidence type="ECO:0000313" key="5">
    <source>
        <dbReference type="EMBL" id="BDD86424.1"/>
    </source>
</evidence>
<evidence type="ECO:0000256" key="3">
    <source>
        <dbReference type="SAM" id="Coils"/>
    </source>
</evidence>
<evidence type="ECO:0000313" key="6">
    <source>
        <dbReference type="Proteomes" id="UP000830055"/>
    </source>
</evidence>
<dbReference type="InterPro" id="IPR024930">
    <property type="entry name" value="Skp_dom_sf"/>
</dbReference>
<keyword evidence="2 4" id="KW-0732">Signal</keyword>
<comment type="similarity">
    <text evidence="1">Belongs to the Skp family.</text>
</comment>
<dbReference type="Pfam" id="PF03938">
    <property type="entry name" value="OmpH"/>
    <property type="match status" value="1"/>
</dbReference>
<dbReference type="SMART" id="SM00935">
    <property type="entry name" value="OmpH"/>
    <property type="match status" value="1"/>
</dbReference>
<dbReference type="PANTHER" id="PTHR35089">
    <property type="entry name" value="CHAPERONE PROTEIN SKP"/>
    <property type="match status" value="1"/>
</dbReference>
<keyword evidence="6" id="KW-1185">Reference proteome</keyword>
<keyword evidence="3" id="KW-0175">Coiled coil</keyword>
<dbReference type="RefSeq" id="WP_284153512.1">
    <property type="nucleotide sequence ID" value="NZ_AP025516.1"/>
</dbReference>
<gene>
    <name evidence="5" type="ORF">DPPLL_07890</name>
</gene>
<evidence type="ECO:0000256" key="2">
    <source>
        <dbReference type="ARBA" id="ARBA00022729"/>
    </source>
</evidence>
<feature type="signal peptide" evidence="4">
    <location>
        <begin position="1"/>
        <end position="26"/>
    </location>
</feature>
<organism evidence="5 6">
    <name type="scientific">Desulfofustis limnaeus</name>
    <dbReference type="NCBI Taxonomy" id="2740163"/>
    <lineage>
        <taxon>Bacteria</taxon>
        <taxon>Pseudomonadati</taxon>
        <taxon>Thermodesulfobacteriota</taxon>
        <taxon>Desulfobulbia</taxon>
        <taxon>Desulfobulbales</taxon>
        <taxon>Desulfocapsaceae</taxon>
        <taxon>Desulfofustis</taxon>
    </lineage>
</organism>
<proteinExistence type="inferred from homology"/>
<evidence type="ECO:0008006" key="7">
    <source>
        <dbReference type="Google" id="ProtNLM"/>
    </source>
</evidence>
<feature type="chain" id="PRO_5045867100" description="OmpH family outer membrane protein" evidence="4">
    <location>
        <begin position="27"/>
        <end position="177"/>
    </location>
</feature>
<protein>
    <recommendedName>
        <fullName evidence="7">OmpH family outer membrane protein</fullName>
    </recommendedName>
</protein>
<accession>A0ABM7W668</accession>
<reference evidence="5 6" key="1">
    <citation type="submission" date="2022-01" db="EMBL/GenBank/DDBJ databases">
        <title>Desulfofustis limnae sp. nov., a novel mesophilic sulfate-reducing bacterium isolated from marsh soil.</title>
        <authorList>
            <person name="Watanabe M."/>
            <person name="Takahashi A."/>
            <person name="Kojima H."/>
            <person name="Fukui M."/>
        </authorList>
    </citation>
    <scope>NUCLEOTIDE SEQUENCE [LARGE SCALE GENOMIC DNA]</scope>
    <source>
        <strain evidence="5 6">PPLL</strain>
    </source>
</reference>
<dbReference type="EMBL" id="AP025516">
    <property type="protein sequence ID" value="BDD86424.1"/>
    <property type="molecule type" value="Genomic_DNA"/>
</dbReference>
<evidence type="ECO:0000256" key="4">
    <source>
        <dbReference type="SAM" id="SignalP"/>
    </source>
</evidence>
<name>A0ABM7W668_9BACT</name>
<feature type="coiled-coil region" evidence="3">
    <location>
        <begin position="50"/>
        <end position="121"/>
    </location>
</feature>
<sequence length="177" mass="19937">MVRRLVSSAGAVLCALLLVCAVDARAQELKLGVMNVQRVLVECAAGKDAKQRFDQKMKELQASLQTEEQSLEAMQKDIEVKSSAWSEETKQEKMREFQRKRREAQEKAEDARFELKTMQDKELAPILNTLEQVVAAYGETHGYALILDSRNGVVFMTKSIDITEKIVTELDAAMAKQ</sequence>
<dbReference type="InterPro" id="IPR005632">
    <property type="entry name" value="Chaperone_Skp"/>
</dbReference>
<dbReference type="SUPFAM" id="SSF111384">
    <property type="entry name" value="OmpH-like"/>
    <property type="match status" value="1"/>
</dbReference>
<dbReference type="Proteomes" id="UP000830055">
    <property type="component" value="Chromosome"/>
</dbReference>
<evidence type="ECO:0000256" key="1">
    <source>
        <dbReference type="ARBA" id="ARBA00009091"/>
    </source>
</evidence>